<dbReference type="Pfam" id="PF02775">
    <property type="entry name" value="TPP_enzyme_C"/>
    <property type="match status" value="1"/>
</dbReference>
<feature type="domain" description="Thiamine pyrophosphate enzyme TPP-binding" evidence="1">
    <location>
        <begin position="65"/>
        <end position="170"/>
    </location>
</feature>
<comment type="caution">
    <text evidence="2">The sequence shown here is derived from an EMBL/GenBank/DDBJ whole genome shotgun (WGS) entry which is preliminary data.</text>
</comment>
<accession>A0A835ZAA5</accession>
<dbReference type="GO" id="GO:0003824">
    <property type="term" value="F:catalytic activity"/>
    <property type="evidence" value="ECO:0007669"/>
    <property type="project" value="InterPro"/>
</dbReference>
<dbReference type="CDD" id="cd02009">
    <property type="entry name" value="TPP_SHCHC_synthase"/>
    <property type="match status" value="1"/>
</dbReference>
<name>A0A835ZAA5_9STRA</name>
<dbReference type="Gene3D" id="3.40.50.970">
    <property type="match status" value="1"/>
</dbReference>
<reference evidence="2" key="1">
    <citation type="submission" date="2021-02" db="EMBL/GenBank/DDBJ databases">
        <title>First Annotated Genome of the Yellow-green Alga Tribonema minus.</title>
        <authorList>
            <person name="Mahan K.M."/>
        </authorList>
    </citation>
    <scope>NUCLEOTIDE SEQUENCE</scope>
    <source>
        <strain evidence="2">UTEX B ZZ1240</strain>
    </source>
</reference>
<gene>
    <name evidence="2" type="ORF">JKP88DRAFT_177633</name>
</gene>
<organism evidence="2 3">
    <name type="scientific">Tribonema minus</name>
    <dbReference type="NCBI Taxonomy" id="303371"/>
    <lineage>
        <taxon>Eukaryota</taxon>
        <taxon>Sar</taxon>
        <taxon>Stramenopiles</taxon>
        <taxon>Ochrophyta</taxon>
        <taxon>PX clade</taxon>
        <taxon>Xanthophyceae</taxon>
        <taxon>Tribonematales</taxon>
        <taxon>Tribonemataceae</taxon>
        <taxon>Tribonema</taxon>
    </lineage>
</organism>
<protein>
    <submittedName>
        <fullName evidence="2">Thiamine diphosphate-binding protein</fullName>
    </submittedName>
</protein>
<dbReference type="PANTHER" id="PTHR42916">
    <property type="entry name" value="2-SUCCINYL-5-ENOLPYRUVYL-6-HYDROXY-3-CYCLOHEXENE-1-CARBOXYLATE SYNTHASE"/>
    <property type="match status" value="1"/>
</dbReference>
<dbReference type="SUPFAM" id="SSF52518">
    <property type="entry name" value="Thiamin diphosphate-binding fold (THDP-binding)"/>
    <property type="match status" value="1"/>
</dbReference>
<keyword evidence="3" id="KW-1185">Reference proteome</keyword>
<dbReference type="Proteomes" id="UP000664859">
    <property type="component" value="Unassembled WGS sequence"/>
</dbReference>
<proteinExistence type="predicted"/>
<dbReference type="PANTHER" id="PTHR42916:SF1">
    <property type="entry name" value="PROTEIN PHYLLO, CHLOROPLASTIC"/>
    <property type="match status" value="1"/>
</dbReference>
<dbReference type="OrthoDB" id="207049at2759"/>
<evidence type="ECO:0000313" key="3">
    <source>
        <dbReference type="Proteomes" id="UP000664859"/>
    </source>
</evidence>
<evidence type="ECO:0000313" key="2">
    <source>
        <dbReference type="EMBL" id="KAG5188774.1"/>
    </source>
</evidence>
<dbReference type="AlphaFoldDB" id="A0A835ZAA5"/>
<dbReference type="InterPro" id="IPR029061">
    <property type="entry name" value="THDP-binding"/>
</dbReference>
<dbReference type="EMBL" id="JAFCMP010000064">
    <property type="protein sequence ID" value="KAG5188774.1"/>
    <property type="molecule type" value="Genomic_DNA"/>
</dbReference>
<evidence type="ECO:0000259" key="1">
    <source>
        <dbReference type="Pfam" id="PF02775"/>
    </source>
</evidence>
<dbReference type="InterPro" id="IPR011766">
    <property type="entry name" value="TPP_enzyme_TPP-bd"/>
</dbReference>
<feature type="non-terminal residue" evidence="2">
    <location>
        <position position="269"/>
    </location>
</feature>
<sequence>MGGEGRLVEPAIARCVSAHLSPGAGLFLSNSMPCRDMDTFAQHSGPGNLCHVAMNRGANGIDGVVSSALGYAVGLRRPVTLLIGDMALLHDVNALHLLRQIPHPITIVCVNNGGSAIFSFLPIARHADVFSPYFDTPHDLSFEGVCSTFGVRYARATTPQEFERIYRESQQPQQQQSSSCSATTTVQHLFIEAVTDRADNVQVHRQLGAAATTAAHHVLLNDVHLAWDLHLPGGTLHSGRSSSGSSSSGRGARGTVVLLHGFMGSRQDW</sequence>
<dbReference type="GO" id="GO:0030976">
    <property type="term" value="F:thiamine pyrophosphate binding"/>
    <property type="evidence" value="ECO:0007669"/>
    <property type="project" value="InterPro"/>
</dbReference>